<evidence type="ECO:0000256" key="1">
    <source>
        <dbReference type="ARBA" id="ARBA00018672"/>
    </source>
</evidence>
<keyword evidence="7" id="KW-1185">Reference proteome</keyword>
<feature type="domain" description="Response regulatory" evidence="4">
    <location>
        <begin position="2"/>
        <end position="116"/>
    </location>
</feature>
<dbReference type="Pfam" id="PF00072">
    <property type="entry name" value="Response_reg"/>
    <property type="match status" value="1"/>
</dbReference>
<dbReference type="eggNOG" id="COG3279">
    <property type="taxonomic scope" value="Bacteria"/>
</dbReference>
<dbReference type="OrthoDB" id="9809318at2"/>
<feature type="domain" description="HTH LytTR-type" evidence="5">
    <location>
        <begin position="146"/>
        <end position="253"/>
    </location>
</feature>
<dbReference type="SMART" id="SM00850">
    <property type="entry name" value="LytTR"/>
    <property type="match status" value="1"/>
</dbReference>
<name>D9ST96_CLOC7</name>
<dbReference type="GO" id="GO:0000156">
    <property type="term" value="F:phosphorelay response regulator activity"/>
    <property type="evidence" value="ECO:0007669"/>
    <property type="project" value="InterPro"/>
</dbReference>
<dbReference type="Gene3D" id="2.40.50.40">
    <property type="match status" value="1"/>
</dbReference>
<dbReference type="EMBL" id="CP002160">
    <property type="protein sequence ID" value="ADL50712.1"/>
    <property type="molecule type" value="Genomic_DNA"/>
</dbReference>
<dbReference type="SMART" id="SM00448">
    <property type="entry name" value="REC"/>
    <property type="match status" value="1"/>
</dbReference>
<evidence type="ECO:0000313" key="7">
    <source>
        <dbReference type="Proteomes" id="UP000002730"/>
    </source>
</evidence>
<feature type="modified residue" description="4-aspartylphosphate" evidence="3">
    <location>
        <position position="53"/>
    </location>
</feature>
<dbReference type="GO" id="GO:0003677">
    <property type="term" value="F:DNA binding"/>
    <property type="evidence" value="ECO:0007669"/>
    <property type="project" value="InterPro"/>
</dbReference>
<dbReference type="PROSITE" id="PS50110">
    <property type="entry name" value="RESPONSE_REGULATORY"/>
    <property type="match status" value="1"/>
</dbReference>
<dbReference type="Pfam" id="PF04397">
    <property type="entry name" value="LytTR"/>
    <property type="match status" value="1"/>
</dbReference>
<evidence type="ECO:0000256" key="3">
    <source>
        <dbReference type="PROSITE-ProRule" id="PRU00169"/>
    </source>
</evidence>
<dbReference type="STRING" id="573061.Clocel_0944"/>
<dbReference type="InterPro" id="IPR001789">
    <property type="entry name" value="Sig_transdc_resp-reg_receiver"/>
</dbReference>
<dbReference type="InterPro" id="IPR007492">
    <property type="entry name" value="LytTR_DNA-bd_dom"/>
</dbReference>
<sequence length="253" mass="29341">MRVILVDDELASLNNLKYYLSKEEDIEIIGMYQDSLEAIKKIITDKPDAVFLDISMPEIDGLSCAAEILSHDEEMKIVFVTAYDDYAIKAFELSAIDYILKPIDPQRIKATIKRLSKFSVDQTTKEKFKKNQFIKEKAMKTNISKLPLWENDRIFLCDIEDISFIFSECGYVKINTCKGKTYTSKETLNYYEDRLNELSFFRCHKSFIVNTKKIAEIIPWFNSTFKLIMDGDSNSDITVSRSYMTSFKSLFGL</sequence>
<dbReference type="PANTHER" id="PTHR37299:SF1">
    <property type="entry name" value="STAGE 0 SPORULATION PROTEIN A HOMOLOG"/>
    <property type="match status" value="1"/>
</dbReference>
<evidence type="ECO:0000259" key="5">
    <source>
        <dbReference type="PROSITE" id="PS50930"/>
    </source>
</evidence>
<dbReference type="RefSeq" id="WP_010076443.1">
    <property type="nucleotide sequence ID" value="NC_014393.1"/>
</dbReference>
<protein>
    <recommendedName>
        <fullName evidence="1">Stage 0 sporulation protein A homolog</fullName>
    </recommendedName>
</protein>
<evidence type="ECO:0000313" key="6">
    <source>
        <dbReference type="EMBL" id="ADL50712.1"/>
    </source>
</evidence>
<evidence type="ECO:0000256" key="2">
    <source>
        <dbReference type="ARBA" id="ARBA00024867"/>
    </source>
</evidence>
<dbReference type="AlphaFoldDB" id="D9ST96"/>
<comment type="function">
    <text evidence="2">May play the central regulatory role in sporulation. It may be an element of the effector pathway responsible for the activation of sporulation genes in response to nutritional stress. Spo0A may act in concert with spo0H (a sigma factor) to control the expression of some genes that are critical to the sporulation process.</text>
</comment>
<dbReference type="InterPro" id="IPR046947">
    <property type="entry name" value="LytR-like"/>
</dbReference>
<dbReference type="Gene3D" id="3.40.50.2300">
    <property type="match status" value="1"/>
</dbReference>
<dbReference type="Proteomes" id="UP000002730">
    <property type="component" value="Chromosome"/>
</dbReference>
<proteinExistence type="predicted"/>
<dbReference type="HOGENOM" id="CLU_000445_14_1_9"/>
<dbReference type="PROSITE" id="PS50930">
    <property type="entry name" value="HTH_LYTTR"/>
    <property type="match status" value="1"/>
</dbReference>
<evidence type="ECO:0000259" key="4">
    <source>
        <dbReference type="PROSITE" id="PS50110"/>
    </source>
</evidence>
<dbReference type="KEGG" id="ccb:Clocel_0944"/>
<dbReference type="InterPro" id="IPR011006">
    <property type="entry name" value="CheY-like_superfamily"/>
</dbReference>
<organism evidence="6 7">
    <name type="scientific">Clostridium cellulovorans (strain ATCC 35296 / DSM 3052 / OCM 3 / 743B)</name>
    <dbReference type="NCBI Taxonomy" id="573061"/>
    <lineage>
        <taxon>Bacteria</taxon>
        <taxon>Bacillati</taxon>
        <taxon>Bacillota</taxon>
        <taxon>Clostridia</taxon>
        <taxon>Eubacteriales</taxon>
        <taxon>Clostridiaceae</taxon>
        <taxon>Clostridium</taxon>
    </lineage>
</organism>
<keyword evidence="3" id="KW-0597">Phosphoprotein</keyword>
<dbReference type="Gene3D" id="2.20.25.10">
    <property type="match status" value="1"/>
</dbReference>
<accession>D9ST96</accession>
<dbReference type="SUPFAM" id="SSF52172">
    <property type="entry name" value="CheY-like"/>
    <property type="match status" value="1"/>
</dbReference>
<reference evidence="6 7" key="1">
    <citation type="submission" date="2010-08" db="EMBL/GenBank/DDBJ databases">
        <title>Complete sequence of Clostridium cellulovorans 743B.</title>
        <authorList>
            <consortium name="US DOE Joint Genome Institute"/>
            <person name="Lucas S."/>
            <person name="Copeland A."/>
            <person name="Lapidus A."/>
            <person name="Cheng J.-F."/>
            <person name="Bruce D."/>
            <person name="Goodwin L."/>
            <person name="Pitluck S."/>
            <person name="Chertkov O."/>
            <person name="Detter J.C."/>
            <person name="Han C."/>
            <person name="Tapia R."/>
            <person name="Land M."/>
            <person name="Hauser L."/>
            <person name="Chang Y.-J."/>
            <person name="Jeffries C."/>
            <person name="Kyrpides N."/>
            <person name="Ivanova N."/>
            <person name="Mikhailova N."/>
            <person name="Hemme C.L."/>
            <person name="Woyke T."/>
        </authorList>
    </citation>
    <scope>NUCLEOTIDE SEQUENCE [LARGE SCALE GENOMIC DNA]</scope>
    <source>
        <strain evidence="7">ATCC 35296 / DSM 3052 / OCM 3 / 743B</strain>
    </source>
</reference>
<gene>
    <name evidence="6" type="ordered locus">Clocel_0944</name>
</gene>
<dbReference type="PANTHER" id="PTHR37299">
    <property type="entry name" value="TRANSCRIPTIONAL REGULATOR-RELATED"/>
    <property type="match status" value="1"/>
</dbReference>